<dbReference type="SUPFAM" id="SSF46689">
    <property type="entry name" value="Homeodomain-like"/>
    <property type="match status" value="1"/>
</dbReference>
<keyword evidence="1 2" id="KW-0238">DNA-binding</keyword>
<dbReference type="STRING" id="1561.NPD11_2857"/>
<evidence type="ECO:0000313" key="4">
    <source>
        <dbReference type="EMBL" id="AIY83598.1"/>
    </source>
</evidence>
<dbReference type="PROSITE" id="PS50977">
    <property type="entry name" value="HTH_TETR_2"/>
    <property type="match status" value="1"/>
</dbReference>
<dbReference type="Gene3D" id="1.10.357.10">
    <property type="entry name" value="Tetracycline Repressor, domain 2"/>
    <property type="match status" value="1"/>
</dbReference>
<evidence type="ECO:0000259" key="3">
    <source>
        <dbReference type="PROSITE" id="PS50977"/>
    </source>
</evidence>
<gene>
    <name evidence="4" type="ORF">U729_123</name>
</gene>
<dbReference type="PRINTS" id="PR00455">
    <property type="entry name" value="HTHTETR"/>
</dbReference>
<dbReference type="eggNOG" id="COG1309">
    <property type="taxonomic scope" value="Bacteria"/>
</dbReference>
<dbReference type="InterPro" id="IPR023772">
    <property type="entry name" value="DNA-bd_HTH_TetR-type_CS"/>
</dbReference>
<dbReference type="AlphaFoldDB" id="A0A0A7FVI0"/>
<dbReference type="PANTHER" id="PTHR43479:SF11">
    <property type="entry name" value="ACREF_ENVCD OPERON REPRESSOR-RELATED"/>
    <property type="match status" value="1"/>
</dbReference>
<dbReference type="Proteomes" id="UP000030635">
    <property type="component" value="Chromosome"/>
</dbReference>
<dbReference type="PROSITE" id="PS01081">
    <property type="entry name" value="HTH_TETR_1"/>
    <property type="match status" value="1"/>
</dbReference>
<name>A0A0A7FVI0_9CLOT</name>
<dbReference type="Pfam" id="PF00440">
    <property type="entry name" value="TetR_N"/>
    <property type="match status" value="1"/>
</dbReference>
<evidence type="ECO:0000313" key="5">
    <source>
        <dbReference type="Proteomes" id="UP000030635"/>
    </source>
</evidence>
<dbReference type="KEGG" id="cbv:U729_123"/>
<evidence type="ECO:0000256" key="2">
    <source>
        <dbReference type="PROSITE-ProRule" id="PRU00335"/>
    </source>
</evidence>
<protein>
    <submittedName>
        <fullName evidence="4">Bacterial regulatory s, tetR family protein</fullName>
    </submittedName>
</protein>
<dbReference type="HOGENOM" id="CLU_069356_12_2_9"/>
<dbReference type="RefSeq" id="WP_052139314.1">
    <property type="nucleotide sequence ID" value="NZ_CP006905.1"/>
</dbReference>
<proteinExistence type="predicted"/>
<accession>A0A0A7FVI0</accession>
<dbReference type="GO" id="GO:0003677">
    <property type="term" value="F:DNA binding"/>
    <property type="evidence" value="ECO:0007669"/>
    <property type="project" value="UniProtKB-UniRule"/>
</dbReference>
<reference evidence="4 5" key="1">
    <citation type="journal article" date="2015" name="Infect. Genet. Evol.">
        <title>Genomic sequences of six botulinum neurotoxin-producing strains representing three clostridial species illustrate the mobility and diversity of botulinum neurotoxin genes.</title>
        <authorList>
            <person name="Smith T.J."/>
            <person name="Hill K.K."/>
            <person name="Xie G."/>
            <person name="Foley B.T."/>
            <person name="Williamson C.H."/>
            <person name="Foster J.T."/>
            <person name="Johnson S.L."/>
            <person name="Chertkov O."/>
            <person name="Teshima H."/>
            <person name="Gibbons H.S."/>
            <person name="Johnsky L.A."/>
            <person name="Karavis M.A."/>
            <person name="Smith L.A."/>
        </authorList>
    </citation>
    <scope>NUCLEOTIDE SEQUENCE [LARGE SCALE GENOMIC DNA]</scope>
    <source>
        <strain evidence="4">Sullivan</strain>
    </source>
</reference>
<dbReference type="EMBL" id="CP006905">
    <property type="protein sequence ID" value="AIY83598.1"/>
    <property type="molecule type" value="Genomic_DNA"/>
</dbReference>
<dbReference type="PANTHER" id="PTHR43479">
    <property type="entry name" value="ACREF/ENVCD OPERON REPRESSOR-RELATED"/>
    <property type="match status" value="1"/>
</dbReference>
<evidence type="ECO:0000256" key="1">
    <source>
        <dbReference type="ARBA" id="ARBA00023125"/>
    </source>
</evidence>
<dbReference type="InterPro" id="IPR050624">
    <property type="entry name" value="HTH-type_Tx_Regulator"/>
</dbReference>
<keyword evidence="5" id="KW-1185">Reference proteome</keyword>
<feature type="domain" description="HTH tetR-type" evidence="3">
    <location>
        <begin position="17"/>
        <end position="77"/>
    </location>
</feature>
<dbReference type="OrthoDB" id="9812484at2"/>
<dbReference type="InterPro" id="IPR001647">
    <property type="entry name" value="HTH_TetR"/>
</dbReference>
<dbReference type="InterPro" id="IPR009057">
    <property type="entry name" value="Homeodomain-like_sf"/>
</dbReference>
<organism evidence="4 5">
    <name type="scientific">Clostridium baratii str. Sullivan</name>
    <dbReference type="NCBI Taxonomy" id="1415775"/>
    <lineage>
        <taxon>Bacteria</taxon>
        <taxon>Bacillati</taxon>
        <taxon>Bacillota</taxon>
        <taxon>Clostridia</taxon>
        <taxon>Eubacteriales</taxon>
        <taxon>Clostridiaceae</taxon>
        <taxon>Clostridium</taxon>
    </lineage>
</organism>
<feature type="DNA-binding region" description="H-T-H motif" evidence="2">
    <location>
        <begin position="40"/>
        <end position="59"/>
    </location>
</feature>
<sequence>MLKDNNELQGNIYLKKKKKELNLYNAAYEIFKSKGINNTSIDEIVKSAGVAKGTFYLYFKDKYDLVKKLILLKSSILIEKAYEKTKEKKFEQIEDMVLYFTEYIIDYFKENKLLLGIINKNFSYVIHKNKSLMEKKAEIDEIIGIFLEKLLERGFSEEEGKITLFMIIELVGSVCYSSIILGEPEEIEVIKPILFKKIRLMLK</sequence>